<dbReference type="AlphaFoldDB" id="A0A401VVF5"/>
<feature type="region of interest" description="Disordered" evidence="1">
    <location>
        <begin position="30"/>
        <end position="55"/>
    </location>
</feature>
<feature type="compositionally biased region" description="Low complexity" evidence="1">
    <location>
        <begin position="37"/>
        <end position="54"/>
    </location>
</feature>
<comment type="caution">
    <text evidence="4">The sequence shown here is derived from an EMBL/GenBank/DDBJ whole genome shotgun (WGS) entry which is preliminary data.</text>
</comment>
<reference evidence="4 5" key="1">
    <citation type="submission" date="2018-11" db="EMBL/GenBank/DDBJ databases">
        <title>Whole genome sequence of Streptomyces paromomycinus NBRC 15454(T).</title>
        <authorList>
            <person name="Komaki H."/>
            <person name="Tamura T."/>
        </authorList>
    </citation>
    <scope>NUCLEOTIDE SEQUENCE [LARGE SCALE GENOMIC DNA]</scope>
    <source>
        <strain evidence="4 5">NBRC 15454</strain>
    </source>
</reference>
<dbReference type="Proteomes" id="UP000286746">
    <property type="component" value="Unassembled WGS sequence"/>
</dbReference>
<dbReference type="InterPro" id="IPR006311">
    <property type="entry name" value="TAT_signal"/>
</dbReference>
<dbReference type="InterPro" id="IPR012347">
    <property type="entry name" value="Ferritin-like"/>
</dbReference>
<dbReference type="RefSeq" id="WP_125051739.1">
    <property type="nucleotide sequence ID" value="NZ_BHZD01000001.1"/>
</dbReference>
<proteinExistence type="predicted"/>
<keyword evidence="5" id="KW-1185">Reference proteome</keyword>
<name>A0A401VVF5_STREY</name>
<feature type="compositionally biased region" description="Basic and acidic residues" evidence="1">
    <location>
        <begin position="135"/>
        <end position="149"/>
    </location>
</feature>
<dbReference type="PROSITE" id="PS51318">
    <property type="entry name" value="TAT"/>
    <property type="match status" value="1"/>
</dbReference>
<evidence type="ECO:0000259" key="3">
    <source>
        <dbReference type="Pfam" id="PF03713"/>
    </source>
</evidence>
<protein>
    <submittedName>
        <fullName evidence="4">Lipoprotein</fullName>
    </submittedName>
</protein>
<feature type="domain" description="DUF305" evidence="3">
    <location>
        <begin position="60"/>
        <end position="224"/>
    </location>
</feature>
<dbReference type="PANTHER" id="PTHR36933:SF1">
    <property type="entry name" value="SLL0788 PROTEIN"/>
    <property type="match status" value="1"/>
</dbReference>
<sequence length="231" mass="24165">MHPGERLPCRRTALAGALAAGALALAACGSDDGGGPRTASGSAAASPTASASEAAHNDADVRFMQRMIPHHRQAVEMTEPAGARASDQEVKSLAAAISKEQTAEIATMRGWLRSWGEPEAAATGSGDPGSPSAEHSPHGMDHGQVGRDESDMDGMVSDQDMTALMDAEGAAFDRKFTQLMISHHEGAIQMARTERTLGRDTGAKQLADSVVRSQSAQVAQLKALRDRLSPR</sequence>
<evidence type="ECO:0000313" key="4">
    <source>
        <dbReference type="EMBL" id="GCD41052.1"/>
    </source>
</evidence>
<dbReference type="EMBL" id="BHZD01000001">
    <property type="protein sequence ID" value="GCD41052.1"/>
    <property type="molecule type" value="Genomic_DNA"/>
</dbReference>
<accession>A0A401VVF5</accession>
<gene>
    <name evidence="4" type="ORF">GKJPGBOP_00705</name>
</gene>
<organism evidence="4 5">
    <name type="scientific">Streptomyces paromomycinus</name>
    <name type="common">Streptomyces rimosus subsp. paromomycinus</name>
    <dbReference type="NCBI Taxonomy" id="92743"/>
    <lineage>
        <taxon>Bacteria</taxon>
        <taxon>Bacillati</taxon>
        <taxon>Actinomycetota</taxon>
        <taxon>Actinomycetes</taxon>
        <taxon>Kitasatosporales</taxon>
        <taxon>Streptomycetaceae</taxon>
        <taxon>Streptomyces</taxon>
    </lineage>
</organism>
<evidence type="ECO:0000313" key="5">
    <source>
        <dbReference type="Proteomes" id="UP000286746"/>
    </source>
</evidence>
<feature type="region of interest" description="Disordered" evidence="1">
    <location>
        <begin position="118"/>
        <end position="154"/>
    </location>
</feature>
<feature type="region of interest" description="Disordered" evidence="1">
    <location>
        <begin position="211"/>
        <end position="231"/>
    </location>
</feature>
<dbReference type="Pfam" id="PF03713">
    <property type="entry name" value="DUF305"/>
    <property type="match status" value="1"/>
</dbReference>
<dbReference type="PROSITE" id="PS51257">
    <property type="entry name" value="PROKAR_LIPOPROTEIN"/>
    <property type="match status" value="1"/>
</dbReference>
<dbReference type="PANTHER" id="PTHR36933">
    <property type="entry name" value="SLL0788 PROTEIN"/>
    <property type="match status" value="1"/>
</dbReference>
<evidence type="ECO:0000256" key="1">
    <source>
        <dbReference type="SAM" id="MobiDB-lite"/>
    </source>
</evidence>
<feature type="chain" id="PRO_5019214563" evidence="2">
    <location>
        <begin position="27"/>
        <end position="231"/>
    </location>
</feature>
<dbReference type="Gene3D" id="1.20.1260.10">
    <property type="match status" value="1"/>
</dbReference>
<feature type="signal peptide" evidence="2">
    <location>
        <begin position="1"/>
        <end position="26"/>
    </location>
</feature>
<dbReference type="InterPro" id="IPR005183">
    <property type="entry name" value="DUF305_CopM-like"/>
</dbReference>
<keyword evidence="2" id="KW-0732">Signal</keyword>
<keyword evidence="4" id="KW-0449">Lipoprotein</keyword>
<evidence type="ECO:0000256" key="2">
    <source>
        <dbReference type="SAM" id="SignalP"/>
    </source>
</evidence>